<accession>A0ABV9DJF3</accession>
<keyword evidence="5 12" id="KW-0732">Signal</keyword>
<evidence type="ECO:0000256" key="6">
    <source>
        <dbReference type="ARBA" id="ARBA00022927"/>
    </source>
</evidence>
<evidence type="ECO:0000256" key="4">
    <source>
        <dbReference type="ARBA" id="ARBA00022692"/>
    </source>
</evidence>
<dbReference type="CDD" id="cd20070">
    <property type="entry name" value="5TM_YidC_Alb3"/>
    <property type="match status" value="1"/>
</dbReference>
<comment type="subcellular location">
    <subcellularLocation>
        <location evidence="1 12">Cell membrane</location>
        <topology evidence="1 12">Multi-pass membrane protein</topology>
    </subcellularLocation>
</comment>
<protein>
    <recommendedName>
        <fullName evidence="12">Membrane protein insertase YidC</fullName>
    </recommendedName>
    <alternativeName>
        <fullName evidence="12">Foldase YidC</fullName>
    </alternativeName>
    <alternativeName>
        <fullName evidence="12">Membrane integrase YidC</fullName>
    </alternativeName>
    <alternativeName>
        <fullName evidence="12">Membrane protein YidC</fullName>
    </alternativeName>
</protein>
<evidence type="ECO:0000313" key="15">
    <source>
        <dbReference type="Proteomes" id="UP001595989"/>
    </source>
</evidence>
<comment type="similarity">
    <text evidence="12">Belongs to the OXA1/ALB3/YidC family. Type 2 subfamily.</text>
</comment>
<keyword evidence="10 12" id="KW-0143">Chaperone</keyword>
<keyword evidence="15" id="KW-1185">Reference proteome</keyword>
<keyword evidence="9" id="KW-0564">Palmitate</keyword>
<keyword evidence="8 12" id="KW-0472">Membrane</keyword>
<evidence type="ECO:0000256" key="12">
    <source>
        <dbReference type="HAMAP-Rule" id="MF_01811"/>
    </source>
</evidence>
<dbReference type="PRINTS" id="PR00701">
    <property type="entry name" value="60KDINNERMP"/>
</dbReference>
<keyword evidence="7 12" id="KW-1133">Transmembrane helix</keyword>
<dbReference type="InterPro" id="IPR023060">
    <property type="entry name" value="YidC/YidC1/YidC2_Firmicutes"/>
</dbReference>
<evidence type="ECO:0000256" key="5">
    <source>
        <dbReference type="ARBA" id="ARBA00022729"/>
    </source>
</evidence>
<evidence type="ECO:0000313" key="14">
    <source>
        <dbReference type="EMBL" id="MFC4558985.1"/>
    </source>
</evidence>
<dbReference type="EMBL" id="JBHSFU010000007">
    <property type="protein sequence ID" value="MFC4558985.1"/>
    <property type="molecule type" value="Genomic_DNA"/>
</dbReference>
<evidence type="ECO:0000256" key="8">
    <source>
        <dbReference type="ARBA" id="ARBA00023136"/>
    </source>
</evidence>
<dbReference type="InterPro" id="IPR028055">
    <property type="entry name" value="YidC/Oxa/ALB_C"/>
</dbReference>
<dbReference type="InterPro" id="IPR047196">
    <property type="entry name" value="YidC_ALB_C"/>
</dbReference>
<keyword evidence="3 12" id="KW-1003">Cell membrane</keyword>
<keyword evidence="4 12" id="KW-0812">Transmembrane</keyword>
<name>A0ABV9DJF3_9BACI</name>
<reference evidence="15" key="1">
    <citation type="journal article" date="2019" name="Int. J. Syst. Evol. Microbiol.">
        <title>The Global Catalogue of Microorganisms (GCM) 10K type strain sequencing project: providing services to taxonomists for standard genome sequencing and annotation.</title>
        <authorList>
            <consortium name="The Broad Institute Genomics Platform"/>
            <consortium name="The Broad Institute Genome Sequencing Center for Infectious Disease"/>
            <person name="Wu L."/>
            <person name="Ma J."/>
        </authorList>
    </citation>
    <scope>NUCLEOTIDE SEQUENCE [LARGE SCALE GENOMIC DNA]</scope>
    <source>
        <strain evidence="15">CGMCC 4.7426</strain>
    </source>
</reference>
<dbReference type="RefSeq" id="WP_390296386.1">
    <property type="nucleotide sequence ID" value="NZ_JBHSFU010000007.1"/>
</dbReference>
<dbReference type="PANTHER" id="PTHR12428">
    <property type="entry name" value="OXA1"/>
    <property type="match status" value="1"/>
</dbReference>
<feature type="domain" description="Membrane insertase YidC/Oxa/ALB C-terminal" evidence="13">
    <location>
        <begin position="61"/>
        <end position="249"/>
    </location>
</feature>
<proteinExistence type="inferred from homology"/>
<feature type="transmembrane region" description="Helical" evidence="12">
    <location>
        <begin position="170"/>
        <end position="191"/>
    </location>
</feature>
<evidence type="ECO:0000259" key="13">
    <source>
        <dbReference type="Pfam" id="PF02096"/>
    </source>
</evidence>
<evidence type="ECO:0000256" key="11">
    <source>
        <dbReference type="ARBA" id="ARBA00023288"/>
    </source>
</evidence>
<evidence type="ECO:0000256" key="7">
    <source>
        <dbReference type="ARBA" id="ARBA00022989"/>
    </source>
</evidence>
<dbReference type="HAMAP" id="MF_01811">
    <property type="entry name" value="YidC_type2"/>
    <property type="match status" value="1"/>
</dbReference>
<dbReference type="NCBIfam" id="TIGR03592">
    <property type="entry name" value="yidC_oxa1_cterm"/>
    <property type="match status" value="1"/>
</dbReference>
<dbReference type="InterPro" id="IPR001708">
    <property type="entry name" value="YidC/ALB3/OXA1/COX18"/>
</dbReference>
<gene>
    <name evidence="12 14" type="primary">yidC</name>
    <name evidence="14" type="ORF">ACFO3D_12355</name>
</gene>
<evidence type="ECO:0000256" key="1">
    <source>
        <dbReference type="ARBA" id="ARBA00004651"/>
    </source>
</evidence>
<dbReference type="Pfam" id="PF02096">
    <property type="entry name" value="60KD_IMP"/>
    <property type="match status" value="1"/>
</dbReference>
<evidence type="ECO:0000256" key="9">
    <source>
        <dbReference type="ARBA" id="ARBA00023139"/>
    </source>
</evidence>
<keyword evidence="6 12" id="KW-0653">Protein transport</keyword>
<feature type="transmembrane region" description="Helical" evidence="12">
    <location>
        <begin position="211"/>
        <end position="234"/>
    </location>
</feature>
<comment type="function">
    <text evidence="12">Required for the insertion and/or proper folding and/or complex formation of integral membrane proteins into the membrane. Involved in integration of membrane proteins that insert both dependently and independently of the Sec translocase complex, as well as at least some lipoproteins.</text>
</comment>
<sequence length="251" mass="28692">MEKNTVFTFFKYGALIAIIILTGCGADGESASSTFGWFDHYFVDPFLFLIKLTASLTGENYGLSIIVITLLIRVAIMPFMLKQMRTSRELQKKMKQVKPEMEVIQEKYKEKKDTDSRLQMQQEMQMLYKKHGLNPLASMGCLPMIIQFPILIGFYYAIKDSPEIATHTFLWFNLGQPDWTLTAIAVLVYFIQFKVSQIGMEPQQKKQMSMFGLISPVMIGFVSLTAPAALPLYWTTGGMFLILQTWMSKKP</sequence>
<keyword evidence="2 12" id="KW-0813">Transport</keyword>
<evidence type="ECO:0000256" key="3">
    <source>
        <dbReference type="ARBA" id="ARBA00022475"/>
    </source>
</evidence>
<evidence type="ECO:0000256" key="10">
    <source>
        <dbReference type="ARBA" id="ARBA00023186"/>
    </source>
</evidence>
<dbReference type="Proteomes" id="UP001595989">
    <property type="component" value="Unassembled WGS sequence"/>
</dbReference>
<feature type="transmembrane region" description="Helical" evidence="12">
    <location>
        <begin position="136"/>
        <end position="158"/>
    </location>
</feature>
<feature type="transmembrane region" description="Helical" evidence="12">
    <location>
        <begin position="61"/>
        <end position="81"/>
    </location>
</feature>
<comment type="caution">
    <text evidence="14">The sequence shown here is derived from an EMBL/GenBank/DDBJ whole genome shotgun (WGS) entry which is preliminary data.</text>
</comment>
<evidence type="ECO:0000256" key="2">
    <source>
        <dbReference type="ARBA" id="ARBA00022448"/>
    </source>
</evidence>
<organism evidence="14 15">
    <name type="scientific">Virgibacillus kekensis</name>
    <dbReference type="NCBI Taxonomy" id="202261"/>
    <lineage>
        <taxon>Bacteria</taxon>
        <taxon>Bacillati</taxon>
        <taxon>Bacillota</taxon>
        <taxon>Bacilli</taxon>
        <taxon>Bacillales</taxon>
        <taxon>Bacillaceae</taxon>
        <taxon>Virgibacillus</taxon>
    </lineage>
</organism>
<dbReference type="PANTHER" id="PTHR12428:SF65">
    <property type="entry name" value="CYTOCHROME C OXIDASE ASSEMBLY PROTEIN COX18, MITOCHONDRIAL"/>
    <property type="match status" value="1"/>
</dbReference>
<keyword evidence="11 12" id="KW-0449">Lipoprotein</keyword>
<dbReference type="PROSITE" id="PS51257">
    <property type="entry name" value="PROKAR_LIPOPROTEIN"/>
    <property type="match status" value="1"/>
</dbReference>